<dbReference type="Gramene" id="MELO3C032279.2.1">
    <property type="protein sequence ID" value="MELO3C032279.2.1"/>
    <property type="gene ID" value="MELO3C032279.2"/>
</dbReference>
<name>A0A9I9EDH7_CUCME</name>
<accession>A0A9I9EDH7</accession>
<organism evidence="1">
    <name type="scientific">Cucumis melo</name>
    <name type="common">Muskmelon</name>
    <dbReference type="NCBI Taxonomy" id="3656"/>
    <lineage>
        <taxon>Eukaryota</taxon>
        <taxon>Viridiplantae</taxon>
        <taxon>Streptophyta</taxon>
        <taxon>Embryophyta</taxon>
        <taxon>Tracheophyta</taxon>
        <taxon>Spermatophyta</taxon>
        <taxon>Magnoliopsida</taxon>
        <taxon>eudicotyledons</taxon>
        <taxon>Gunneridae</taxon>
        <taxon>Pentapetalae</taxon>
        <taxon>rosids</taxon>
        <taxon>fabids</taxon>
        <taxon>Cucurbitales</taxon>
        <taxon>Cucurbitaceae</taxon>
        <taxon>Benincaseae</taxon>
        <taxon>Cucumis</taxon>
    </lineage>
</organism>
<proteinExistence type="predicted"/>
<sequence>MDATRSIVNTNNVILNRSCRDMGMGASYAENKFWNEDEVENYKDLNPSNSISFLFFSSLNGSHNPVPNLEISGSTLVEVRNCVHKEVMKYREATKRQWRNAMTKGGWWATKQDDNG</sequence>
<protein>
    <submittedName>
        <fullName evidence="1">Uncharacterized protein</fullName>
    </submittedName>
</protein>
<dbReference type="AlphaFoldDB" id="A0A9I9EDH7"/>
<reference evidence="1" key="1">
    <citation type="submission" date="2023-03" db="UniProtKB">
        <authorList>
            <consortium name="EnsemblPlants"/>
        </authorList>
    </citation>
    <scope>IDENTIFICATION</scope>
</reference>
<evidence type="ECO:0000313" key="1">
    <source>
        <dbReference type="EnsemblPlants" id="MELO3C032279.2.1"/>
    </source>
</evidence>
<dbReference type="EnsemblPlants" id="MELO3C032279.2.1">
    <property type="protein sequence ID" value="MELO3C032279.2.1"/>
    <property type="gene ID" value="MELO3C032279.2"/>
</dbReference>